<dbReference type="SUPFAM" id="SSF51905">
    <property type="entry name" value="FAD/NAD(P)-binding domain"/>
    <property type="match status" value="1"/>
</dbReference>
<sequence length="263" mass="29902">MIKTSLILALRSVARLYITLHCTRIKSFLKCIPESIATRLHEVVPDPIDGGIENHVVTVHDHLGNVLFKTLGYQVKNVYELGIDVQWDKKCVGYHENEEGVWVIFEDSTRERGDFLVGADGIHSAIRKQKIPKLISNHLGIMQCCTDVSPNKELFDRILSITGNNSSNAINESSRYRVSFGYSYPSEQHEKDDNWTYKNYELSTSKFPDDENPEMVLNDIKKRIKENRPQGGDAVHAMNPWIGIGTSNALTNLDEVNWKEISK</sequence>
<name>A0A9N9H1Q9_9GLOM</name>
<dbReference type="EMBL" id="CAJVPQ010004188">
    <property type="protein sequence ID" value="CAG8646393.1"/>
    <property type="molecule type" value="Genomic_DNA"/>
</dbReference>
<dbReference type="GO" id="GO:0004497">
    <property type="term" value="F:monooxygenase activity"/>
    <property type="evidence" value="ECO:0007669"/>
    <property type="project" value="UniProtKB-KW"/>
</dbReference>
<dbReference type="OrthoDB" id="655030at2759"/>
<feature type="domain" description="FAD-binding" evidence="5">
    <location>
        <begin position="78"/>
        <end position="258"/>
    </location>
</feature>
<evidence type="ECO:0000313" key="6">
    <source>
        <dbReference type="EMBL" id="CAG8646393.1"/>
    </source>
</evidence>
<dbReference type="InterPro" id="IPR002938">
    <property type="entry name" value="FAD-bd"/>
</dbReference>
<organism evidence="6 7">
    <name type="scientific">Funneliformis caledonium</name>
    <dbReference type="NCBI Taxonomy" id="1117310"/>
    <lineage>
        <taxon>Eukaryota</taxon>
        <taxon>Fungi</taxon>
        <taxon>Fungi incertae sedis</taxon>
        <taxon>Mucoromycota</taxon>
        <taxon>Glomeromycotina</taxon>
        <taxon>Glomeromycetes</taxon>
        <taxon>Glomerales</taxon>
        <taxon>Glomeraceae</taxon>
        <taxon>Funneliformis</taxon>
    </lineage>
</organism>
<dbReference type="Gene3D" id="3.50.50.60">
    <property type="entry name" value="FAD/NAD(P)-binding domain"/>
    <property type="match status" value="1"/>
</dbReference>
<evidence type="ECO:0000256" key="4">
    <source>
        <dbReference type="ARBA" id="ARBA00023033"/>
    </source>
</evidence>
<keyword evidence="2" id="KW-0274">FAD</keyword>
<keyword evidence="3" id="KW-0560">Oxidoreductase</keyword>
<keyword evidence="4" id="KW-0503">Monooxygenase</keyword>
<evidence type="ECO:0000259" key="5">
    <source>
        <dbReference type="Pfam" id="PF01494"/>
    </source>
</evidence>
<evidence type="ECO:0000256" key="3">
    <source>
        <dbReference type="ARBA" id="ARBA00023002"/>
    </source>
</evidence>
<gene>
    <name evidence="6" type="ORF">FCALED_LOCUS10833</name>
</gene>
<evidence type="ECO:0000313" key="7">
    <source>
        <dbReference type="Proteomes" id="UP000789570"/>
    </source>
</evidence>
<dbReference type="GO" id="GO:0071949">
    <property type="term" value="F:FAD binding"/>
    <property type="evidence" value="ECO:0007669"/>
    <property type="project" value="InterPro"/>
</dbReference>
<keyword evidence="1" id="KW-0285">Flavoprotein</keyword>
<evidence type="ECO:0000256" key="2">
    <source>
        <dbReference type="ARBA" id="ARBA00022827"/>
    </source>
</evidence>
<dbReference type="Pfam" id="PF01494">
    <property type="entry name" value="FAD_binding_3"/>
    <property type="match status" value="1"/>
</dbReference>
<comment type="caution">
    <text evidence="6">The sequence shown here is derived from an EMBL/GenBank/DDBJ whole genome shotgun (WGS) entry which is preliminary data.</text>
</comment>
<feature type="non-terminal residue" evidence="6">
    <location>
        <position position="263"/>
    </location>
</feature>
<dbReference type="AlphaFoldDB" id="A0A9N9H1Q9"/>
<keyword evidence="7" id="KW-1185">Reference proteome</keyword>
<dbReference type="PANTHER" id="PTHR47178">
    <property type="entry name" value="MONOOXYGENASE, FAD-BINDING"/>
    <property type="match status" value="1"/>
</dbReference>
<reference evidence="6" key="1">
    <citation type="submission" date="2021-06" db="EMBL/GenBank/DDBJ databases">
        <authorList>
            <person name="Kallberg Y."/>
            <person name="Tangrot J."/>
            <person name="Rosling A."/>
        </authorList>
    </citation>
    <scope>NUCLEOTIDE SEQUENCE</scope>
    <source>
        <strain evidence="6">UK204</strain>
    </source>
</reference>
<dbReference type="Proteomes" id="UP000789570">
    <property type="component" value="Unassembled WGS sequence"/>
</dbReference>
<proteinExistence type="predicted"/>
<accession>A0A9N9H1Q9</accession>
<dbReference type="InterPro" id="IPR036188">
    <property type="entry name" value="FAD/NAD-bd_sf"/>
</dbReference>
<dbReference type="PANTHER" id="PTHR47178:SF6">
    <property type="entry name" value="FAD-BINDING DOMAIN-CONTAINING PROTEIN"/>
    <property type="match status" value="1"/>
</dbReference>
<protein>
    <submittedName>
        <fullName evidence="6">3987_t:CDS:1</fullName>
    </submittedName>
</protein>
<evidence type="ECO:0000256" key="1">
    <source>
        <dbReference type="ARBA" id="ARBA00022630"/>
    </source>
</evidence>